<comment type="catalytic activity">
    <reaction evidence="1 9">
        <text>a 4-O-methyl-thymidine in DNA + L-cysteinyl-[protein] = a thymidine in DNA + S-methyl-L-cysteinyl-[protein]</text>
        <dbReference type="Rhea" id="RHEA:53428"/>
        <dbReference type="Rhea" id="RHEA-COMP:10131"/>
        <dbReference type="Rhea" id="RHEA-COMP:10132"/>
        <dbReference type="Rhea" id="RHEA-COMP:13555"/>
        <dbReference type="Rhea" id="RHEA-COMP:13556"/>
        <dbReference type="ChEBI" id="CHEBI:29950"/>
        <dbReference type="ChEBI" id="CHEBI:82612"/>
        <dbReference type="ChEBI" id="CHEBI:137386"/>
        <dbReference type="ChEBI" id="CHEBI:137387"/>
        <dbReference type="EC" id="2.1.1.63"/>
    </reaction>
</comment>
<feature type="active site" description="Nucleophile; methyl group acceptor" evidence="9">
    <location>
        <position position="135"/>
    </location>
</feature>
<evidence type="ECO:0000256" key="7">
    <source>
        <dbReference type="ARBA" id="ARBA00023204"/>
    </source>
</evidence>
<feature type="domain" description="Methylated-DNA-[protein]-cysteine S-methyltransferase DNA binding" evidence="10">
    <location>
        <begin position="79"/>
        <end position="164"/>
    </location>
</feature>
<comment type="similarity">
    <text evidence="2 9">Belongs to the MGMT family.</text>
</comment>
<keyword evidence="3 9" id="KW-0963">Cytoplasm</keyword>
<dbReference type="GO" id="GO:0032259">
    <property type="term" value="P:methylation"/>
    <property type="evidence" value="ECO:0007669"/>
    <property type="project" value="UniProtKB-KW"/>
</dbReference>
<dbReference type="InterPro" id="IPR036388">
    <property type="entry name" value="WH-like_DNA-bd_sf"/>
</dbReference>
<proteinExistence type="inferred from homology"/>
<evidence type="ECO:0000259" key="10">
    <source>
        <dbReference type="Pfam" id="PF01035"/>
    </source>
</evidence>
<dbReference type="Proteomes" id="UP000283655">
    <property type="component" value="Unassembled WGS sequence"/>
</dbReference>
<keyword evidence="6 9" id="KW-0227">DNA damage</keyword>
<feature type="domain" description="Methylguanine DNA methyltransferase ribonuclease-like" evidence="11">
    <location>
        <begin position="1"/>
        <end position="74"/>
    </location>
</feature>
<keyword evidence="7 9" id="KW-0234">DNA repair</keyword>
<dbReference type="HAMAP" id="MF_00772">
    <property type="entry name" value="OGT"/>
    <property type="match status" value="1"/>
</dbReference>
<dbReference type="PROSITE" id="PS00374">
    <property type="entry name" value="MGMT"/>
    <property type="match status" value="1"/>
</dbReference>
<gene>
    <name evidence="12" type="ORF">D5071_13515</name>
</gene>
<protein>
    <recommendedName>
        <fullName evidence="9">Methylated-DNA--protein-cysteine methyltransferase</fullName>
        <ecNumber evidence="9">2.1.1.63</ecNumber>
    </recommendedName>
    <alternativeName>
        <fullName evidence="9">6-O-methylguanine-DNA methyltransferase</fullName>
        <shortName evidence="9">MGMT</shortName>
    </alternativeName>
    <alternativeName>
        <fullName evidence="9">O-6-methylguanine-DNA-alkyltransferase</fullName>
    </alternativeName>
</protein>
<evidence type="ECO:0000256" key="8">
    <source>
        <dbReference type="ARBA" id="ARBA00049348"/>
    </source>
</evidence>
<dbReference type="GO" id="GO:0005737">
    <property type="term" value="C:cytoplasm"/>
    <property type="evidence" value="ECO:0007669"/>
    <property type="project" value="UniProtKB-SubCell"/>
</dbReference>
<sequence>MFFSQYDSPMGEITVAADGRNLTGLWFVGQKYYAESLHVEPSISPELPIFSVTKRWLDAYFSGKNPSLDTLPLAPSGSDFRLAVWQRLCQIPYGEYVTYGTVARDVAAVMGKTSMSAQATGGAVGHNPISIIIPCHRVIGTNNSLTGYAGGIAKKIKLLELEGVNTVNMSVPVKGTAL</sequence>
<dbReference type="FunFam" id="1.10.10.10:FF:000214">
    <property type="entry name" value="Methylated-DNA--protein-cysteine methyltransferase"/>
    <property type="match status" value="1"/>
</dbReference>
<accession>A0A419AUY2</accession>
<keyword evidence="5 9" id="KW-0808">Transferase</keyword>
<keyword evidence="4 9" id="KW-0489">Methyltransferase</keyword>
<comment type="caution">
    <text evidence="12">The sequence shown here is derived from an EMBL/GenBank/DDBJ whole genome shotgun (WGS) entry which is preliminary data.</text>
</comment>
<dbReference type="InterPro" id="IPR008332">
    <property type="entry name" value="MethylG_MeTrfase_N"/>
</dbReference>
<comment type="subcellular location">
    <subcellularLocation>
        <location evidence="9">Cytoplasm</location>
    </subcellularLocation>
</comment>
<dbReference type="InterPro" id="IPR014048">
    <property type="entry name" value="MethylDNA_cys_MeTrfase_DNA-bd"/>
</dbReference>
<dbReference type="SUPFAM" id="SSF53155">
    <property type="entry name" value="Methylated DNA-protein cysteine methyltransferase domain"/>
    <property type="match status" value="1"/>
</dbReference>
<dbReference type="Pfam" id="PF02870">
    <property type="entry name" value="Methyltransf_1N"/>
    <property type="match status" value="1"/>
</dbReference>
<evidence type="ECO:0000256" key="9">
    <source>
        <dbReference type="HAMAP-Rule" id="MF_00772"/>
    </source>
</evidence>
<dbReference type="InterPro" id="IPR036217">
    <property type="entry name" value="MethylDNA_cys_MeTrfase_DNAb"/>
</dbReference>
<dbReference type="Pfam" id="PF01035">
    <property type="entry name" value="DNA_binding_1"/>
    <property type="match status" value="1"/>
</dbReference>
<evidence type="ECO:0000313" key="12">
    <source>
        <dbReference type="EMBL" id="RJL50594.1"/>
    </source>
</evidence>
<comment type="miscellaneous">
    <text evidence="9">This enzyme catalyzes only one turnover and therefore is not strictly catalytic. According to one definition, an enzyme is a biocatalyst that acts repeatedly and over many reaction cycles.</text>
</comment>
<evidence type="ECO:0000256" key="3">
    <source>
        <dbReference type="ARBA" id="ARBA00022490"/>
    </source>
</evidence>
<dbReference type="Gene3D" id="3.30.160.70">
    <property type="entry name" value="Methylated DNA-protein cysteine methyltransferase domain"/>
    <property type="match status" value="1"/>
</dbReference>
<dbReference type="GO" id="GO:0003908">
    <property type="term" value="F:methylated-DNA-[protein]-cysteine S-methyltransferase activity"/>
    <property type="evidence" value="ECO:0007669"/>
    <property type="project" value="UniProtKB-UniRule"/>
</dbReference>
<dbReference type="NCBIfam" id="TIGR00589">
    <property type="entry name" value="ogt"/>
    <property type="match status" value="1"/>
</dbReference>
<dbReference type="GO" id="GO:0006307">
    <property type="term" value="P:DNA alkylation repair"/>
    <property type="evidence" value="ECO:0007669"/>
    <property type="project" value="UniProtKB-UniRule"/>
</dbReference>
<name>A0A419AUY2_PECCA</name>
<evidence type="ECO:0000256" key="6">
    <source>
        <dbReference type="ARBA" id="ARBA00022763"/>
    </source>
</evidence>
<dbReference type="InterPro" id="IPR023546">
    <property type="entry name" value="MGMT"/>
</dbReference>
<evidence type="ECO:0000313" key="13">
    <source>
        <dbReference type="Proteomes" id="UP000283655"/>
    </source>
</evidence>
<evidence type="ECO:0000256" key="1">
    <source>
        <dbReference type="ARBA" id="ARBA00001286"/>
    </source>
</evidence>
<evidence type="ECO:0000256" key="4">
    <source>
        <dbReference type="ARBA" id="ARBA00022603"/>
    </source>
</evidence>
<evidence type="ECO:0000256" key="2">
    <source>
        <dbReference type="ARBA" id="ARBA00008711"/>
    </source>
</evidence>
<dbReference type="PANTHER" id="PTHR10815">
    <property type="entry name" value="METHYLATED-DNA--PROTEIN-CYSTEINE METHYLTRANSFERASE"/>
    <property type="match status" value="1"/>
</dbReference>
<dbReference type="InterPro" id="IPR001497">
    <property type="entry name" value="MethylDNA_cys_MeTrfase_AS"/>
</dbReference>
<dbReference type="EMBL" id="QZDH01000031">
    <property type="protein sequence ID" value="RJL50594.1"/>
    <property type="molecule type" value="Genomic_DNA"/>
</dbReference>
<dbReference type="PANTHER" id="PTHR10815:SF5">
    <property type="entry name" value="METHYLATED-DNA--PROTEIN-CYSTEINE METHYLTRANSFERASE"/>
    <property type="match status" value="1"/>
</dbReference>
<dbReference type="InterPro" id="IPR036631">
    <property type="entry name" value="MGMT_N_sf"/>
</dbReference>
<comment type="function">
    <text evidence="9">Involved in the cellular defense against the biological effects of O6-methylguanine (O6-MeG) and O4-methylthymine (O4-MeT) in DNA. Repairs the methylated nucleobase in DNA by stoichiometrically transferring the methyl group to a cysteine residue in the enzyme. This is a suicide reaction: the enzyme is irreversibly inactivated.</text>
</comment>
<dbReference type="CDD" id="cd06445">
    <property type="entry name" value="ATase"/>
    <property type="match status" value="1"/>
</dbReference>
<reference evidence="12 13" key="1">
    <citation type="submission" date="2018-09" db="EMBL/GenBank/DDBJ databases">
        <title>Phylogenetic diversity of Pectobacterium and Dickeya strains causing blackleg disease of potato in Morocco.</title>
        <authorList>
            <person name="Oulghazi S."/>
            <person name="Moumni M."/>
            <person name="Faure D."/>
        </authorList>
    </citation>
    <scope>NUCLEOTIDE SEQUENCE [LARGE SCALE GENOMIC DNA]</scope>
    <source>
        <strain evidence="12 13">S1.15.11.2D</strain>
    </source>
</reference>
<evidence type="ECO:0000259" key="11">
    <source>
        <dbReference type="Pfam" id="PF02870"/>
    </source>
</evidence>
<comment type="catalytic activity">
    <reaction evidence="8 9">
        <text>a 6-O-methyl-2'-deoxyguanosine in DNA + L-cysteinyl-[protein] = S-methyl-L-cysteinyl-[protein] + a 2'-deoxyguanosine in DNA</text>
        <dbReference type="Rhea" id="RHEA:24000"/>
        <dbReference type="Rhea" id="RHEA-COMP:10131"/>
        <dbReference type="Rhea" id="RHEA-COMP:10132"/>
        <dbReference type="Rhea" id="RHEA-COMP:11367"/>
        <dbReference type="Rhea" id="RHEA-COMP:11368"/>
        <dbReference type="ChEBI" id="CHEBI:29950"/>
        <dbReference type="ChEBI" id="CHEBI:82612"/>
        <dbReference type="ChEBI" id="CHEBI:85445"/>
        <dbReference type="ChEBI" id="CHEBI:85448"/>
        <dbReference type="EC" id="2.1.1.63"/>
    </reaction>
</comment>
<dbReference type="SUPFAM" id="SSF46767">
    <property type="entry name" value="Methylated DNA-protein cysteine methyltransferase, C-terminal domain"/>
    <property type="match status" value="1"/>
</dbReference>
<evidence type="ECO:0000256" key="5">
    <source>
        <dbReference type="ARBA" id="ARBA00022679"/>
    </source>
</evidence>
<dbReference type="Gene3D" id="1.10.10.10">
    <property type="entry name" value="Winged helix-like DNA-binding domain superfamily/Winged helix DNA-binding domain"/>
    <property type="match status" value="1"/>
</dbReference>
<dbReference type="AlphaFoldDB" id="A0A419AUY2"/>
<organism evidence="12 13">
    <name type="scientific">Pectobacterium carotovorum</name>
    <name type="common">Erwinia carotovora</name>
    <dbReference type="NCBI Taxonomy" id="554"/>
    <lineage>
        <taxon>Bacteria</taxon>
        <taxon>Pseudomonadati</taxon>
        <taxon>Pseudomonadota</taxon>
        <taxon>Gammaproteobacteria</taxon>
        <taxon>Enterobacterales</taxon>
        <taxon>Pectobacteriaceae</taxon>
        <taxon>Pectobacterium</taxon>
    </lineage>
</organism>
<dbReference type="RefSeq" id="WP_039554920.1">
    <property type="nucleotide sequence ID" value="NZ_QZDH01000031.1"/>
</dbReference>
<dbReference type="EC" id="2.1.1.63" evidence="9"/>